<dbReference type="HOGENOM" id="CLU_054563_0_0_5"/>
<dbReference type="eggNOG" id="COG1840">
    <property type="taxonomic scope" value="Bacteria"/>
</dbReference>
<reference evidence="3 4" key="1">
    <citation type="submission" date="2014-02" db="EMBL/GenBank/DDBJ databases">
        <title>Aquamicrobium defluvii Genome sequencing.</title>
        <authorList>
            <person name="Wang X."/>
        </authorList>
    </citation>
    <scope>NUCLEOTIDE SEQUENCE [LARGE SCALE GENOMIC DNA]</scope>
    <source>
        <strain evidence="3 4">W13Z1</strain>
    </source>
</reference>
<dbReference type="EMBL" id="JENY01000024">
    <property type="protein sequence ID" value="EXL03634.1"/>
    <property type="molecule type" value="Genomic_DNA"/>
</dbReference>
<evidence type="ECO:0000256" key="2">
    <source>
        <dbReference type="SAM" id="SignalP"/>
    </source>
</evidence>
<gene>
    <name evidence="3" type="ORF">BG36_11585</name>
</gene>
<dbReference type="PANTHER" id="PTHR30006">
    <property type="entry name" value="THIAMINE-BINDING PERIPLASMIC PROTEIN-RELATED"/>
    <property type="match status" value="1"/>
</dbReference>
<organism evidence="3 4">
    <name type="scientific">Aquamicrobium defluvii</name>
    <dbReference type="NCBI Taxonomy" id="69279"/>
    <lineage>
        <taxon>Bacteria</taxon>
        <taxon>Pseudomonadati</taxon>
        <taxon>Pseudomonadota</taxon>
        <taxon>Alphaproteobacteria</taxon>
        <taxon>Hyphomicrobiales</taxon>
        <taxon>Phyllobacteriaceae</taxon>
        <taxon>Aquamicrobium</taxon>
    </lineage>
</organism>
<dbReference type="Pfam" id="PF13531">
    <property type="entry name" value="SBP_bac_11"/>
    <property type="match status" value="1"/>
</dbReference>
<feature type="chain" id="PRO_5001462463" evidence="2">
    <location>
        <begin position="24"/>
        <end position="375"/>
    </location>
</feature>
<dbReference type="RefSeq" id="WP_035029351.1">
    <property type="nucleotide sequence ID" value="NZ_KK073896.1"/>
</dbReference>
<dbReference type="Proteomes" id="UP000019849">
    <property type="component" value="Unassembled WGS sequence"/>
</dbReference>
<sequence>MKRTFWGGLALLSAAFLPQLATAEPDLDRMSVEELLPLAQKEGKVTVYSFTSRIARVEKEFEKTYPGVDLIPSDMGSTEQIARLKTEAVAGISNADVIYLSDTPVVLTELLEKGLIRNYVPPRIENRMPAEFKAPLLSPRLSTKVLMYSEEAYPDGSPIRNLWQMTTDEWRGRVVIVDPLQKGDYLDLMTEFVLRGEEMAKAYEAQFGKPVELDEGVDNAGAQFIIDLFENDVIIVGSSDDVSAAIGRKGQTAPPVGFTTYSDMRDNEREGWALQVANDVQPSNGIIFPAVLAITTKTTHPAAARLVIDFLMGDDSSNGGPSYAPFYVPGDYAARTDIESHPAAVPLKDLTAWRVDPAATAKLRQNIGDLILQLQ</sequence>
<dbReference type="PATRIC" id="fig|69279.3.peg.3411"/>
<proteinExistence type="predicted"/>
<evidence type="ECO:0000313" key="4">
    <source>
        <dbReference type="Proteomes" id="UP000019849"/>
    </source>
</evidence>
<evidence type="ECO:0000256" key="1">
    <source>
        <dbReference type="ARBA" id="ARBA00022729"/>
    </source>
</evidence>
<dbReference type="SUPFAM" id="SSF53850">
    <property type="entry name" value="Periplasmic binding protein-like II"/>
    <property type="match status" value="1"/>
</dbReference>
<name>A0A011SWJ8_9HYPH</name>
<keyword evidence="1 2" id="KW-0732">Signal</keyword>
<dbReference type="STRING" id="69279.BG36_11585"/>
<dbReference type="Gene3D" id="3.40.190.10">
    <property type="entry name" value="Periplasmic binding protein-like II"/>
    <property type="match status" value="2"/>
</dbReference>
<dbReference type="AlphaFoldDB" id="A0A011SWJ8"/>
<accession>A0A011SWJ8</accession>
<comment type="caution">
    <text evidence="3">The sequence shown here is derived from an EMBL/GenBank/DDBJ whole genome shotgun (WGS) entry which is preliminary data.</text>
</comment>
<protein>
    <submittedName>
        <fullName evidence="3">Iron ABC transporter substrate-binding protein</fullName>
    </submittedName>
</protein>
<evidence type="ECO:0000313" key="3">
    <source>
        <dbReference type="EMBL" id="EXL03634.1"/>
    </source>
</evidence>
<feature type="signal peptide" evidence="2">
    <location>
        <begin position="1"/>
        <end position="23"/>
    </location>
</feature>